<feature type="transmembrane region" description="Helical" evidence="1">
    <location>
        <begin position="184"/>
        <end position="208"/>
    </location>
</feature>
<accession>A0A0P6Y7N4</accession>
<keyword evidence="3" id="KW-1185">Reference proteome</keyword>
<keyword evidence="1" id="KW-1133">Transmembrane helix</keyword>
<protein>
    <submittedName>
        <fullName evidence="2">Uncharacterized protein</fullName>
    </submittedName>
</protein>
<feature type="transmembrane region" description="Helical" evidence="1">
    <location>
        <begin position="116"/>
        <end position="140"/>
    </location>
</feature>
<dbReference type="AlphaFoldDB" id="A0A0P6Y7N4"/>
<organism evidence="2 3">
    <name type="scientific">Ornatilinea apprima</name>
    <dbReference type="NCBI Taxonomy" id="1134406"/>
    <lineage>
        <taxon>Bacteria</taxon>
        <taxon>Bacillati</taxon>
        <taxon>Chloroflexota</taxon>
        <taxon>Anaerolineae</taxon>
        <taxon>Anaerolineales</taxon>
        <taxon>Anaerolineaceae</taxon>
        <taxon>Ornatilinea</taxon>
    </lineage>
</organism>
<dbReference type="OrthoDB" id="9805862at2"/>
<evidence type="ECO:0000313" key="2">
    <source>
        <dbReference type="EMBL" id="KPL77644.1"/>
    </source>
</evidence>
<sequence>MPGEVFIQTLRSTLSSWLKSLLLLCGLLAGLLGWHAAGVPLPVQQVFARLSGASLPLSGWEAWLFAAGFNLLFGLVLCGCAILTGSRLMAGAEERGALALILAFPIPRWQIVVEKALGLAAGILLVCTALRLLAAAPGLFSPRYTLNADALSLAAFTLALPPILLGSLALALASAGGRLGFARWVSLAGWGVWGGLAILSRAVSGMGFLTPVTGIYTANPNGGRPSVWLLLLGTAALLAVMWSAAASGFEQRDLSD</sequence>
<dbReference type="STRING" id="1134406.ADN00_08575"/>
<evidence type="ECO:0000256" key="1">
    <source>
        <dbReference type="SAM" id="Phobius"/>
    </source>
</evidence>
<dbReference type="Proteomes" id="UP000050417">
    <property type="component" value="Unassembled WGS sequence"/>
</dbReference>
<dbReference type="Pfam" id="PF12679">
    <property type="entry name" value="ABC2_membrane_2"/>
    <property type="match status" value="1"/>
</dbReference>
<name>A0A0P6Y7N4_9CHLR</name>
<keyword evidence="1" id="KW-0812">Transmembrane</keyword>
<dbReference type="EMBL" id="LGCL01000022">
    <property type="protein sequence ID" value="KPL77644.1"/>
    <property type="molecule type" value="Genomic_DNA"/>
</dbReference>
<dbReference type="GO" id="GO:0140359">
    <property type="term" value="F:ABC-type transporter activity"/>
    <property type="evidence" value="ECO:0007669"/>
    <property type="project" value="InterPro"/>
</dbReference>
<feature type="transmembrane region" description="Helical" evidence="1">
    <location>
        <begin position="62"/>
        <end position="85"/>
    </location>
</feature>
<comment type="caution">
    <text evidence="2">The sequence shown here is derived from an EMBL/GenBank/DDBJ whole genome shotgun (WGS) entry which is preliminary data.</text>
</comment>
<proteinExistence type="predicted"/>
<feature type="transmembrane region" description="Helical" evidence="1">
    <location>
        <begin position="228"/>
        <end position="249"/>
    </location>
</feature>
<evidence type="ECO:0000313" key="3">
    <source>
        <dbReference type="Proteomes" id="UP000050417"/>
    </source>
</evidence>
<dbReference type="RefSeq" id="WP_160317494.1">
    <property type="nucleotide sequence ID" value="NZ_LGCL01000022.1"/>
</dbReference>
<gene>
    <name evidence="2" type="ORF">ADN00_08575</name>
</gene>
<feature type="transmembrane region" description="Helical" evidence="1">
    <location>
        <begin position="152"/>
        <end position="172"/>
    </location>
</feature>
<keyword evidence="1" id="KW-0472">Membrane</keyword>
<dbReference type="GO" id="GO:0005886">
    <property type="term" value="C:plasma membrane"/>
    <property type="evidence" value="ECO:0007669"/>
    <property type="project" value="UniProtKB-SubCell"/>
</dbReference>
<reference evidence="2 3" key="1">
    <citation type="submission" date="2015-07" db="EMBL/GenBank/DDBJ databases">
        <title>Genome sequence of Ornatilinea apprima DSM 23815.</title>
        <authorList>
            <person name="Hemp J."/>
            <person name="Ward L.M."/>
            <person name="Pace L.A."/>
            <person name="Fischer W.W."/>
        </authorList>
    </citation>
    <scope>NUCLEOTIDE SEQUENCE [LARGE SCALE GENOMIC DNA]</scope>
    <source>
        <strain evidence="2 3">P3M-1</strain>
    </source>
</reference>